<dbReference type="EMBL" id="JBHFFA010000004">
    <property type="protein sequence ID" value="KAL2631987.1"/>
    <property type="molecule type" value="Genomic_DNA"/>
</dbReference>
<keyword evidence="3" id="KW-1185">Reference proteome</keyword>
<comment type="caution">
    <text evidence="2">The sequence shown here is derived from an EMBL/GenBank/DDBJ whole genome shotgun (WGS) entry which is preliminary data.</text>
</comment>
<feature type="compositionally biased region" description="Acidic residues" evidence="1">
    <location>
        <begin position="34"/>
        <end position="46"/>
    </location>
</feature>
<organism evidence="2 3">
    <name type="scientific">Riccia fluitans</name>
    <dbReference type="NCBI Taxonomy" id="41844"/>
    <lineage>
        <taxon>Eukaryota</taxon>
        <taxon>Viridiplantae</taxon>
        <taxon>Streptophyta</taxon>
        <taxon>Embryophyta</taxon>
        <taxon>Marchantiophyta</taxon>
        <taxon>Marchantiopsida</taxon>
        <taxon>Marchantiidae</taxon>
        <taxon>Marchantiales</taxon>
        <taxon>Ricciaceae</taxon>
        <taxon>Riccia</taxon>
    </lineage>
</organism>
<dbReference type="AlphaFoldDB" id="A0ABD1YRD9"/>
<protein>
    <submittedName>
        <fullName evidence="2">Uncharacterized protein</fullName>
    </submittedName>
</protein>
<dbReference type="Proteomes" id="UP001605036">
    <property type="component" value="Unassembled WGS sequence"/>
</dbReference>
<name>A0ABD1YRD9_9MARC</name>
<evidence type="ECO:0000256" key="1">
    <source>
        <dbReference type="SAM" id="MobiDB-lite"/>
    </source>
</evidence>
<evidence type="ECO:0000313" key="2">
    <source>
        <dbReference type="EMBL" id="KAL2631987.1"/>
    </source>
</evidence>
<feature type="compositionally biased region" description="Basic and acidic residues" evidence="1">
    <location>
        <begin position="1"/>
        <end position="32"/>
    </location>
</feature>
<reference evidence="2 3" key="1">
    <citation type="submission" date="2024-09" db="EMBL/GenBank/DDBJ databases">
        <title>Chromosome-scale assembly of Riccia fluitans.</title>
        <authorList>
            <person name="Paukszto L."/>
            <person name="Sawicki J."/>
            <person name="Karawczyk K."/>
            <person name="Piernik-Szablinska J."/>
            <person name="Szczecinska M."/>
            <person name="Mazdziarz M."/>
        </authorList>
    </citation>
    <scope>NUCLEOTIDE SEQUENCE [LARGE SCALE GENOMIC DNA]</scope>
    <source>
        <strain evidence="2">Rf_01</strain>
        <tissue evidence="2">Aerial parts of the thallus</tissue>
    </source>
</reference>
<sequence>MEILYRADRMRLRNKTEDRSDSGDRSENHVDMQSENDVDDSKEEESEIARTLSEDRESEQVLELVRAALRELDVA</sequence>
<gene>
    <name evidence="2" type="ORF">R1flu_016673</name>
</gene>
<feature type="region of interest" description="Disordered" evidence="1">
    <location>
        <begin position="1"/>
        <end position="59"/>
    </location>
</feature>
<proteinExistence type="predicted"/>
<accession>A0ABD1YRD9</accession>
<evidence type="ECO:0000313" key="3">
    <source>
        <dbReference type="Proteomes" id="UP001605036"/>
    </source>
</evidence>